<evidence type="ECO:0000313" key="1">
    <source>
        <dbReference type="EMBL" id="GAA0164395.1"/>
    </source>
</evidence>
<dbReference type="EMBL" id="BAABME010005031">
    <property type="protein sequence ID" value="GAA0164395.1"/>
    <property type="molecule type" value="Genomic_DNA"/>
</dbReference>
<organism evidence="1 2">
    <name type="scientific">Lithospermum erythrorhizon</name>
    <name type="common">Purple gromwell</name>
    <name type="synonym">Lithospermum officinale var. erythrorhizon</name>
    <dbReference type="NCBI Taxonomy" id="34254"/>
    <lineage>
        <taxon>Eukaryota</taxon>
        <taxon>Viridiplantae</taxon>
        <taxon>Streptophyta</taxon>
        <taxon>Embryophyta</taxon>
        <taxon>Tracheophyta</taxon>
        <taxon>Spermatophyta</taxon>
        <taxon>Magnoliopsida</taxon>
        <taxon>eudicotyledons</taxon>
        <taxon>Gunneridae</taxon>
        <taxon>Pentapetalae</taxon>
        <taxon>asterids</taxon>
        <taxon>lamiids</taxon>
        <taxon>Boraginales</taxon>
        <taxon>Boraginaceae</taxon>
        <taxon>Boraginoideae</taxon>
        <taxon>Lithospermeae</taxon>
        <taxon>Lithospermum</taxon>
    </lineage>
</organism>
<accession>A0AAV3QK21</accession>
<sequence length="113" mass="13080">MMLRLRCIFLSILLKRIRKSQRRGCTREVPRKILMLLKLKEYIWMTNEDVIGEAKAPIVEESVTESSRVNIDGMSDPSVMQSVDDSMDKTIEPSNIFESVLMVLWMITKKGVM</sequence>
<name>A0AAV3QK21_LITER</name>
<reference evidence="1 2" key="1">
    <citation type="submission" date="2024-01" db="EMBL/GenBank/DDBJ databases">
        <title>The complete chloroplast genome sequence of Lithospermum erythrorhizon: insights into the phylogenetic relationship among Boraginaceae species and the maternal lineages of purple gromwells.</title>
        <authorList>
            <person name="Okada T."/>
            <person name="Watanabe K."/>
        </authorList>
    </citation>
    <scope>NUCLEOTIDE SEQUENCE [LARGE SCALE GENOMIC DNA]</scope>
</reference>
<proteinExistence type="predicted"/>
<evidence type="ECO:0000313" key="2">
    <source>
        <dbReference type="Proteomes" id="UP001454036"/>
    </source>
</evidence>
<gene>
    <name evidence="1" type="ORF">LIER_20046</name>
</gene>
<comment type="caution">
    <text evidence="1">The sequence shown here is derived from an EMBL/GenBank/DDBJ whole genome shotgun (WGS) entry which is preliminary data.</text>
</comment>
<keyword evidence="2" id="KW-1185">Reference proteome</keyword>
<protein>
    <submittedName>
        <fullName evidence="1">Uncharacterized protein</fullName>
    </submittedName>
</protein>
<dbReference type="Proteomes" id="UP001454036">
    <property type="component" value="Unassembled WGS sequence"/>
</dbReference>
<dbReference type="AlphaFoldDB" id="A0AAV3QK21"/>